<dbReference type="PANTHER" id="PTHR33877:SF2">
    <property type="entry name" value="OS07G0170200 PROTEIN"/>
    <property type="match status" value="1"/>
</dbReference>
<dbReference type="InterPro" id="IPR002711">
    <property type="entry name" value="HNH"/>
</dbReference>
<keyword evidence="2" id="KW-0540">Nuclease</keyword>
<evidence type="ECO:0000259" key="1">
    <source>
        <dbReference type="SMART" id="SM00507"/>
    </source>
</evidence>
<dbReference type="CDD" id="cd00085">
    <property type="entry name" value="HNHc"/>
    <property type="match status" value="1"/>
</dbReference>
<evidence type="ECO:0000313" key="3">
    <source>
        <dbReference type="Proteomes" id="UP000264870"/>
    </source>
</evidence>
<accession>A0A9Q5XL74</accession>
<dbReference type="EMBL" id="NNAK01000106">
    <property type="protein sequence ID" value="OZP00544.1"/>
    <property type="molecule type" value="Genomic_DNA"/>
</dbReference>
<dbReference type="GO" id="GO:0008270">
    <property type="term" value="F:zinc ion binding"/>
    <property type="evidence" value="ECO:0007669"/>
    <property type="project" value="InterPro"/>
</dbReference>
<dbReference type="Proteomes" id="UP000264870">
    <property type="component" value="Unassembled WGS sequence"/>
</dbReference>
<dbReference type="GO" id="GO:0003676">
    <property type="term" value="F:nucleic acid binding"/>
    <property type="evidence" value="ECO:0007669"/>
    <property type="project" value="InterPro"/>
</dbReference>
<dbReference type="InterPro" id="IPR052892">
    <property type="entry name" value="NA-targeting_endonuclease"/>
</dbReference>
<keyword evidence="2" id="KW-0255">Endonuclease</keyword>
<evidence type="ECO:0000313" key="2">
    <source>
        <dbReference type="EMBL" id="OZP00544.1"/>
    </source>
</evidence>
<dbReference type="AlphaFoldDB" id="A0A9Q5XL74"/>
<feature type="domain" description="HNH nuclease" evidence="1">
    <location>
        <begin position="188"/>
        <end position="239"/>
    </location>
</feature>
<keyword evidence="2" id="KW-0378">Hydrolase</keyword>
<dbReference type="InterPro" id="IPR025938">
    <property type="entry name" value="RRXRR_dom"/>
</dbReference>
<dbReference type="SMART" id="SM00507">
    <property type="entry name" value="HNHc"/>
    <property type="match status" value="1"/>
</dbReference>
<dbReference type="Gene3D" id="1.10.30.50">
    <property type="match status" value="1"/>
</dbReference>
<gene>
    <name evidence="2" type="ORF">CG702_25045</name>
</gene>
<organism evidence="2 3">
    <name type="scientific">Escherichia coli</name>
    <dbReference type="NCBI Taxonomy" id="562"/>
    <lineage>
        <taxon>Bacteria</taxon>
        <taxon>Pseudomonadati</taxon>
        <taxon>Pseudomonadota</taxon>
        <taxon>Gammaproteobacteria</taxon>
        <taxon>Enterobacterales</taxon>
        <taxon>Enterobacteriaceae</taxon>
        <taxon>Escherichia</taxon>
    </lineage>
</organism>
<reference evidence="2 3" key="1">
    <citation type="submission" date="2017-07" db="EMBL/GenBank/DDBJ databases">
        <authorList>
            <person name="Zhi S."/>
            <person name="Banting G."/>
            <person name="Neumann N."/>
        </authorList>
    </citation>
    <scope>NUCLEOTIDE SEQUENCE [LARGE SCALE GENOMIC DNA]</scope>
    <source>
        <strain evidence="2 3">WW41</strain>
    </source>
</reference>
<dbReference type="PANTHER" id="PTHR33877">
    <property type="entry name" value="SLL1193 PROTEIN"/>
    <property type="match status" value="1"/>
</dbReference>
<dbReference type="RefSeq" id="WP_044347479.1">
    <property type="nucleotide sequence ID" value="NZ_CABVON010000001.1"/>
</dbReference>
<dbReference type="InterPro" id="IPR003615">
    <property type="entry name" value="HNH_nuc"/>
</dbReference>
<comment type="caution">
    <text evidence="2">The sequence shown here is derived from an EMBL/GenBank/DDBJ whole genome shotgun (WGS) entry which is preliminary data.</text>
</comment>
<dbReference type="NCBIfam" id="NF040563">
    <property type="entry name" value="guided_IscB"/>
    <property type="match status" value="1"/>
</dbReference>
<dbReference type="InterPro" id="IPR047693">
    <property type="entry name" value="RNA-guided_IscB-like"/>
</dbReference>
<protein>
    <submittedName>
        <fullName evidence="2">HNH endonuclease</fullName>
    </submittedName>
</protein>
<sequence length="431" mass="49243">MNRVFVLGKTGQALMPCHPARARQLLQSKKARVKRLYPFTIQLTQRSDGYIQPVELKFDPGSKQTGVGLVLHGKNRLSAIYAAVLTHRGQEIKSNLDSRRMIRRARRNRKTRYRQERFLNRVRSKHKGWLAPSVHSRVDNIVEWSKRFMRLSHVDFITVESVKFDMQKMESAAVEGLEYQRGTLFDYEVKEYLLEKYHYSCVYCGIKNVPFEKEHVVPRSRGGSNRISNLVLSCRSCNEKKDNLPIEEFLKDNPALLKKIKAQLKSSLKDAAAVNITRKQIVKELSDLNVPVLTGIGAETKYNRVSQGYGKEHYIDALCAGTTGTKVYIPSKLKPLLIKKERRNNRQMCLVDKYGFPRGKAKGSKIVHGFKTGDIVKAVVLKGKKKGVYKGKVAVRSSGSFNINVKQGRIEGIGWKNCVMLHRFDGYSYTY</sequence>
<dbReference type="Pfam" id="PF01844">
    <property type="entry name" value="HNH"/>
    <property type="match status" value="1"/>
</dbReference>
<dbReference type="Pfam" id="PF14239">
    <property type="entry name" value="RRXRR"/>
    <property type="match status" value="1"/>
</dbReference>
<proteinExistence type="predicted"/>
<name>A0A9Q5XL74_ECOLX</name>
<dbReference type="GO" id="GO:0004519">
    <property type="term" value="F:endonuclease activity"/>
    <property type="evidence" value="ECO:0007669"/>
    <property type="project" value="UniProtKB-KW"/>
</dbReference>